<evidence type="ECO:0000256" key="3">
    <source>
        <dbReference type="ARBA" id="ARBA00022490"/>
    </source>
</evidence>
<dbReference type="Gene3D" id="3.10.129.10">
    <property type="entry name" value="Hotdog Thioesterase"/>
    <property type="match status" value="1"/>
</dbReference>
<evidence type="ECO:0000256" key="5">
    <source>
        <dbReference type="ARBA" id="ARBA00022556"/>
    </source>
</evidence>
<reference evidence="10" key="1">
    <citation type="journal article" date="2020" name="mSystems">
        <title>Genome- and Community-Level Interaction Insights into Carbon Utilization and Element Cycling Functions of Hydrothermarchaeota in Hydrothermal Sediment.</title>
        <authorList>
            <person name="Zhou Z."/>
            <person name="Liu Y."/>
            <person name="Xu W."/>
            <person name="Pan J."/>
            <person name="Luo Z.H."/>
            <person name="Li M."/>
        </authorList>
    </citation>
    <scope>NUCLEOTIDE SEQUENCE [LARGE SCALE GENOMIC DNA]</scope>
    <source>
        <strain evidence="10">SpSt-1182</strain>
    </source>
</reference>
<keyword evidence="9" id="KW-1133">Transmembrane helix</keyword>
<dbReference type="AlphaFoldDB" id="A0A7V0T7H1"/>
<dbReference type="InterPro" id="IPR029069">
    <property type="entry name" value="HotDog_dom_sf"/>
</dbReference>
<sequence length="141" mass="15943">MMNREDIKRLLPHREPFLFVDEVTEIGEDRIEAYRDIRPDEFYFPGHFPGFPVLPGVLMVEAIAQAGILVVLAREESRDGRKTLFAAIERVRFRRPVRPGERLLLSARILGGRAGVYRIAGEARVGEELACEAVVTGALRE</sequence>
<protein>
    <recommendedName>
        <fullName evidence="2">3-hydroxyacyl-[acyl-carrier-protein] dehydratase</fullName>
        <ecNumber evidence="2">4.2.1.59</ecNumber>
    </recommendedName>
</protein>
<comment type="subcellular location">
    <subcellularLocation>
        <location evidence="1">Cytoplasm</location>
    </subcellularLocation>
</comment>
<dbReference type="SUPFAM" id="SSF54637">
    <property type="entry name" value="Thioesterase/thiol ester dehydrase-isomerase"/>
    <property type="match status" value="1"/>
</dbReference>
<dbReference type="FunFam" id="3.10.129.10:FF:000001">
    <property type="entry name" value="3-hydroxyacyl-[acyl-carrier-protein] dehydratase FabZ"/>
    <property type="match status" value="1"/>
</dbReference>
<keyword evidence="6" id="KW-0443">Lipid metabolism</keyword>
<evidence type="ECO:0000256" key="8">
    <source>
        <dbReference type="ARBA" id="ARBA00025049"/>
    </source>
</evidence>
<evidence type="ECO:0000256" key="6">
    <source>
        <dbReference type="ARBA" id="ARBA00023098"/>
    </source>
</evidence>
<evidence type="ECO:0000256" key="9">
    <source>
        <dbReference type="SAM" id="Phobius"/>
    </source>
</evidence>
<keyword evidence="5" id="KW-0441">Lipid A biosynthesis</keyword>
<keyword evidence="9" id="KW-0472">Membrane</keyword>
<dbReference type="GO" id="GO:0016020">
    <property type="term" value="C:membrane"/>
    <property type="evidence" value="ECO:0007669"/>
    <property type="project" value="GOC"/>
</dbReference>
<organism evidence="10">
    <name type="scientific">candidate division WOR-3 bacterium</name>
    <dbReference type="NCBI Taxonomy" id="2052148"/>
    <lineage>
        <taxon>Bacteria</taxon>
        <taxon>Bacteria division WOR-3</taxon>
    </lineage>
</organism>
<dbReference type="NCBIfam" id="NF000582">
    <property type="entry name" value="PRK00006.1"/>
    <property type="match status" value="1"/>
</dbReference>
<dbReference type="PANTHER" id="PTHR30272">
    <property type="entry name" value="3-HYDROXYACYL-[ACYL-CARRIER-PROTEIN] DEHYDRATASE"/>
    <property type="match status" value="1"/>
</dbReference>
<comment type="caution">
    <text evidence="10">The sequence shown here is derived from an EMBL/GenBank/DDBJ whole genome shotgun (WGS) entry which is preliminary data.</text>
</comment>
<dbReference type="GO" id="GO:0019171">
    <property type="term" value="F:(3R)-hydroxyacyl-[acyl-carrier-protein] dehydratase activity"/>
    <property type="evidence" value="ECO:0007669"/>
    <property type="project" value="UniProtKB-EC"/>
</dbReference>
<feature type="transmembrane region" description="Helical" evidence="9">
    <location>
        <begin position="53"/>
        <end position="73"/>
    </location>
</feature>
<keyword evidence="9" id="KW-0812">Transmembrane</keyword>
<name>A0A7V0T7H1_UNCW3</name>
<evidence type="ECO:0000256" key="2">
    <source>
        <dbReference type="ARBA" id="ARBA00013167"/>
    </source>
</evidence>
<keyword evidence="4" id="KW-0444">Lipid biosynthesis</keyword>
<gene>
    <name evidence="10" type="primary">fabZ</name>
    <name evidence="10" type="ORF">ENN51_08905</name>
</gene>
<proteinExistence type="predicted"/>
<dbReference type="GO" id="GO:0009245">
    <property type="term" value="P:lipid A biosynthetic process"/>
    <property type="evidence" value="ECO:0007669"/>
    <property type="project" value="UniProtKB-KW"/>
</dbReference>
<dbReference type="EC" id="4.2.1.59" evidence="2"/>
<dbReference type="CDD" id="cd01288">
    <property type="entry name" value="FabZ"/>
    <property type="match status" value="1"/>
</dbReference>
<dbReference type="GO" id="GO:0005737">
    <property type="term" value="C:cytoplasm"/>
    <property type="evidence" value="ECO:0007669"/>
    <property type="project" value="UniProtKB-SubCell"/>
</dbReference>
<dbReference type="EMBL" id="DSBX01000342">
    <property type="protein sequence ID" value="HDR00384.1"/>
    <property type="molecule type" value="Genomic_DNA"/>
</dbReference>
<dbReference type="Pfam" id="PF07977">
    <property type="entry name" value="FabA"/>
    <property type="match status" value="1"/>
</dbReference>
<evidence type="ECO:0000256" key="1">
    <source>
        <dbReference type="ARBA" id="ARBA00004496"/>
    </source>
</evidence>
<dbReference type="Proteomes" id="UP000885672">
    <property type="component" value="Unassembled WGS sequence"/>
</dbReference>
<keyword evidence="3" id="KW-0963">Cytoplasm</keyword>
<comment type="function">
    <text evidence="8">Involved in unsaturated fatty acids biosynthesis. Catalyzes the dehydration of short chain beta-hydroxyacyl-ACPs and long chain saturated and unsaturated beta-hydroxyacyl-ACPs.</text>
</comment>
<dbReference type="PANTHER" id="PTHR30272:SF1">
    <property type="entry name" value="3-HYDROXYACYL-[ACYL-CARRIER-PROTEIN] DEHYDRATASE"/>
    <property type="match status" value="1"/>
</dbReference>
<evidence type="ECO:0000313" key="10">
    <source>
        <dbReference type="EMBL" id="HDR00384.1"/>
    </source>
</evidence>
<evidence type="ECO:0000256" key="7">
    <source>
        <dbReference type="ARBA" id="ARBA00023239"/>
    </source>
</evidence>
<accession>A0A7V0T7H1</accession>
<keyword evidence="7 10" id="KW-0456">Lyase</keyword>
<dbReference type="InterPro" id="IPR013114">
    <property type="entry name" value="FabA_FabZ"/>
</dbReference>
<evidence type="ECO:0000256" key="4">
    <source>
        <dbReference type="ARBA" id="ARBA00022516"/>
    </source>
</evidence>